<dbReference type="InterPro" id="IPR027417">
    <property type="entry name" value="P-loop_NTPase"/>
</dbReference>
<dbReference type="GO" id="GO:0003723">
    <property type="term" value="F:RNA binding"/>
    <property type="evidence" value="ECO:0007669"/>
    <property type="project" value="UniProtKB-UniRule"/>
</dbReference>
<evidence type="ECO:0000259" key="11">
    <source>
        <dbReference type="PROSITE" id="PS51192"/>
    </source>
</evidence>
<evidence type="ECO:0000256" key="10">
    <source>
        <dbReference type="SAM" id="MobiDB-lite"/>
    </source>
</evidence>
<dbReference type="InterPro" id="IPR014014">
    <property type="entry name" value="RNA_helicase_DEAD_Q_motif"/>
</dbReference>
<sequence length="419" mass="47443">MGSIPELNLKRKLKKLKKAKRISAEKLAGEPVVSKDDLERDKPFLQNQIASESAELKDSNDAKMMLEISTPSSSRSKEKSDKRSETEKNRGEENTPTETQKNSDFVCEKTLRAVSDMGFTKMTEIQARSLPDLLNGRDLLGAAKTGSGKTLAFLIPAVELLYKLKFAPHNGTGCIIISPTRELSMQTFGVVTELLKYHSLTHGLVMGGANRQAEAQKLSKGINILNTHDFLYKNLHCLIIDEADRIMDIGFELEMQQIIRLLPRHRQTMLFSATQDQKVNDLVKMALQKEPLYIGVGDTSETATVEGLRQGYVVCPSEKRFMMLYTFLKRNRKKKMMVFFSSCSSVKFHHELFNYIDLPVICIHGKQKQQKRTTTFFSFFEAKEGILLCTDVAARGLDIPAVDWIVQYDPPDDPKVRFH</sequence>
<dbReference type="InterPro" id="IPR011545">
    <property type="entry name" value="DEAD/DEAH_box_helicase_dom"/>
</dbReference>
<dbReference type="PROSITE" id="PS51195">
    <property type="entry name" value="Q_MOTIF"/>
    <property type="match status" value="1"/>
</dbReference>
<evidence type="ECO:0000256" key="6">
    <source>
        <dbReference type="ARBA" id="ARBA00024357"/>
    </source>
</evidence>
<dbReference type="Gene3D" id="3.40.50.300">
    <property type="entry name" value="P-loop containing nucleotide triphosphate hydrolases"/>
    <property type="match status" value="2"/>
</dbReference>
<dbReference type="EMBL" id="UZAM01010175">
    <property type="protein sequence ID" value="VDP11196.1"/>
    <property type="molecule type" value="Genomic_DNA"/>
</dbReference>
<dbReference type="CDD" id="cd17942">
    <property type="entry name" value="DEADc_DDX18"/>
    <property type="match status" value="1"/>
</dbReference>
<feature type="domain" description="Helicase ATP-binding" evidence="11">
    <location>
        <begin position="130"/>
        <end position="293"/>
    </location>
</feature>
<evidence type="ECO:0000259" key="13">
    <source>
        <dbReference type="PROSITE" id="PS51195"/>
    </source>
</evidence>
<keyword evidence="2 8" id="KW-0378">Hydrolase</keyword>
<dbReference type="PROSITE" id="PS51194">
    <property type="entry name" value="HELICASE_CTER"/>
    <property type="match status" value="1"/>
</dbReference>
<feature type="domain" description="DEAD-box RNA helicase Q" evidence="13">
    <location>
        <begin position="99"/>
        <end position="127"/>
    </location>
</feature>
<proteinExistence type="inferred from homology"/>
<dbReference type="SMART" id="SM00490">
    <property type="entry name" value="HELICc"/>
    <property type="match status" value="1"/>
</dbReference>
<evidence type="ECO:0000259" key="12">
    <source>
        <dbReference type="PROSITE" id="PS51194"/>
    </source>
</evidence>
<organism evidence="16">
    <name type="scientific">Soboliphyme baturini</name>
    <dbReference type="NCBI Taxonomy" id="241478"/>
    <lineage>
        <taxon>Eukaryota</taxon>
        <taxon>Metazoa</taxon>
        <taxon>Ecdysozoa</taxon>
        <taxon>Nematoda</taxon>
        <taxon>Enoplea</taxon>
        <taxon>Dorylaimia</taxon>
        <taxon>Dioctophymatida</taxon>
        <taxon>Dioctophymatoidea</taxon>
        <taxon>Soboliphymatidae</taxon>
        <taxon>Soboliphyme</taxon>
    </lineage>
</organism>
<dbReference type="PANTHER" id="PTHR24031">
    <property type="entry name" value="RNA HELICASE"/>
    <property type="match status" value="1"/>
</dbReference>
<comment type="domain">
    <text evidence="9">The Q motif is unique to and characteristic of the DEAD box family of RNA helicases and controls ATP binding and hydrolysis.</text>
</comment>
<evidence type="ECO:0000256" key="8">
    <source>
        <dbReference type="RuleBase" id="RU000492"/>
    </source>
</evidence>
<evidence type="ECO:0000313" key="16">
    <source>
        <dbReference type="WBParaSite" id="SBAD_0000719901-mRNA-1"/>
    </source>
</evidence>
<protein>
    <recommendedName>
        <fullName evidence="9">ATP-dependent RNA helicase</fullName>
        <ecNumber evidence="9">3.6.4.13</ecNumber>
    </recommendedName>
</protein>
<feature type="domain" description="Helicase C-terminal" evidence="12">
    <location>
        <begin position="307"/>
        <end position="419"/>
    </location>
</feature>
<dbReference type="AlphaFoldDB" id="A0A183ITI7"/>
<gene>
    <name evidence="14" type="ORF">SBAD_LOCUS6934</name>
</gene>
<evidence type="ECO:0000313" key="15">
    <source>
        <dbReference type="Proteomes" id="UP000270296"/>
    </source>
</evidence>
<dbReference type="InterPro" id="IPR044773">
    <property type="entry name" value="DDX18/Has1_DEADc"/>
</dbReference>
<keyword evidence="15" id="KW-1185">Reference proteome</keyword>
<evidence type="ECO:0000256" key="5">
    <source>
        <dbReference type="ARBA" id="ARBA00022884"/>
    </source>
</evidence>
<reference evidence="16" key="1">
    <citation type="submission" date="2016-06" db="UniProtKB">
        <authorList>
            <consortium name="WormBaseParasite"/>
        </authorList>
    </citation>
    <scope>IDENTIFICATION</scope>
</reference>
<evidence type="ECO:0000256" key="7">
    <source>
        <dbReference type="PROSITE-ProRule" id="PRU00552"/>
    </source>
</evidence>
<evidence type="ECO:0000256" key="9">
    <source>
        <dbReference type="RuleBase" id="RU365068"/>
    </source>
</evidence>
<dbReference type="EC" id="3.6.4.13" evidence="9"/>
<dbReference type="GO" id="GO:0003724">
    <property type="term" value="F:RNA helicase activity"/>
    <property type="evidence" value="ECO:0007669"/>
    <property type="project" value="UniProtKB-EC"/>
</dbReference>
<keyword evidence="5 9" id="KW-0694">RNA-binding</keyword>
<keyword evidence="4 8" id="KW-0067">ATP-binding</keyword>
<dbReference type="InterPro" id="IPR001650">
    <property type="entry name" value="Helicase_C-like"/>
</dbReference>
<comment type="catalytic activity">
    <reaction evidence="9">
        <text>ATP + H2O = ADP + phosphate + H(+)</text>
        <dbReference type="Rhea" id="RHEA:13065"/>
        <dbReference type="ChEBI" id="CHEBI:15377"/>
        <dbReference type="ChEBI" id="CHEBI:15378"/>
        <dbReference type="ChEBI" id="CHEBI:30616"/>
        <dbReference type="ChEBI" id="CHEBI:43474"/>
        <dbReference type="ChEBI" id="CHEBI:456216"/>
        <dbReference type="EC" id="3.6.4.13"/>
    </reaction>
</comment>
<comment type="similarity">
    <text evidence="6">Belongs to the DEAD box helicase family. DDX18/HAS1 subfamily.</text>
</comment>
<dbReference type="Pfam" id="PF00271">
    <property type="entry name" value="Helicase_C"/>
    <property type="match status" value="1"/>
</dbReference>
<dbReference type="CDD" id="cd18787">
    <property type="entry name" value="SF2_C_DEAD"/>
    <property type="match status" value="1"/>
</dbReference>
<evidence type="ECO:0000256" key="4">
    <source>
        <dbReference type="ARBA" id="ARBA00022840"/>
    </source>
</evidence>
<dbReference type="GO" id="GO:0043186">
    <property type="term" value="C:P granule"/>
    <property type="evidence" value="ECO:0007669"/>
    <property type="project" value="UniProtKB-ARBA"/>
</dbReference>
<dbReference type="SUPFAM" id="SSF52540">
    <property type="entry name" value="P-loop containing nucleoside triphosphate hydrolases"/>
    <property type="match status" value="2"/>
</dbReference>
<evidence type="ECO:0000256" key="3">
    <source>
        <dbReference type="ARBA" id="ARBA00022806"/>
    </source>
</evidence>
<name>A0A183ITI7_9BILA</name>
<dbReference type="GO" id="GO:0005524">
    <property type="term" value="F:ATP binding"/>
    <property type="evidence" value="ECO:0007669"/>
    <property type="project" value="UniProtKB-UniRule"/>
</dbReference>
<keyword evidence="3 8" id="KW-0347">Helicase</keyword>
<dbReference type="InterPro" id="IPR014001">
    <property type="entry name" value="Helicase_ATP-bd"/>
</dbReference>
<dbReference type="Proteomes" id="UP000270296">
    <property type="component" value="Unassembled WGS sequence"/>
</dbReference>
<dbReference type="PROSITE" id="PS51192">
    <property type="entry name" value="HELICASE_ATP_BIND_1"/>
    <property type="match status" value="1"/>
</dbReference>
<evidence type="ECO:0000256" key="2">
    <source>
        <dbReference type="ARBA" id="ARBA00022801"/>
    </source>
</evidence>
<keyword evidence="1 8" id="KW-0547">Nucleotide-binding</keyword>
<dbReference type="InterPro" id="IPR000629">
    <property type="entry name" value="RNA-helicase_DEAD-box_CS"/>
</dbReference>
<feature type="region of interest" description="Disordered" evidence="10">
    <location>
        <begin position="49"/>
        <end position="104"/>
    </location>
</feature>
<feature type="compositionally biased region" description="Polar residues" evidence="10">
    <location>
        <begin position="94"/>
        <end position="103"/>
    </location>
</feature>
<feature type="compositionally biased region" description="Basic and acidic residues" evidence="10">
    <location>
        <begin position="75"/>
        <end position="93"/>
    </location>
</feature>
<dbReference type="Pfam" id="PF00270">
    <property type="entry name" value="DEAD"/>
    <property type="match status" value="1"/>
</dbReference>
<comment type="function">
    <text evidence="9">RNA helicase.</text>
</comment>
<feature type="short sequence motif" description="Q motif" evidence="7">
    <location>
        <begin position="99"/>
        <end position="127"/>
    </location>
</feature>
<accession>A0A183ITI7</accession>
<dbReference type="GO" id="GO:0016787">
    <property type="term" value="F:hydrolase activity"/>
    <property type="evidence" value="ECO:0007669"/>
    <property type="project" value="UniProtKB-KW"/>
</dbReference>
<evidence type="ECO:0000256" key="1">
    <source>
        <dbReference type="ARBA" id="ARBA00022741"/>
    </source>
</evidence>
<dbReference type="PROSITE" id="PS00039">
    <property type="entry name" value="DEAD_ATP_HELICASE"/>
    <property type="match status" value="1"/>
</dbReference>
<evidence type="ECO:0000313" key="14">
    <source>
        <dbReference type="EMBL" id="VDP11196.1"/>
    </source>
</evidence>
<dbReference type="WBParaSite" id="SBAD_0000719901-mRNA-1">
    <property type="protein sequence ID" value="SBAD_0000719901-mRNA-1"/>
    <property type="gene ID" value="SBAD_0000719901"/>
</dbReference>
<dbReference type="OrthoDB" id="10259640at2759"/>
<dbReference type="SMART" id="SM00487">
    <property type="entry name" value="DEXDc"/>
    <property type="match status" value="1"/>
</dbReference>
<reference evidence="14 15" key="2">
    <citation type="submission" date="2018-11" db="EMBL/GenBank/DDBJ databases">
        <authorList>
            <consortium name="Pathogen Informatics"/>
        </authorList>
    </citation>
    <scope>NUCLEOTIDE SEQUENCE [LARGE SCALE GENOMIC DNA]</scope>
</reference>